<dbReference type="EMBL" id="JAWZVU010000059">
    <property type="protein sequence ID" value="MDX7720791.1"/>
    <property type="molecule type" value="Genomic_DNA"/>
</dbReference>
<dbReference type="Proteomes" id="UP001277183">
    <property type="component" value="Unassembled WGS sequence"/>
</dbReference>
<sequence>MSLFQCEHCGCCENTALSSQGFVNGMERFYDWSYAPERKGLKLCSACGPTSFASGKPTEYGKWHGRFPRTFLPMGMFHTNRVGNLAHNETGSENFRDFEIASKEGEEAACTTN</sequence>
<organism evidence="1 3">
    <name type="scientific">Aeromonas caviae</name>
    <name type="common">Aeromonas punctata</name>
    <dbReference type="NCBI Taxonomy" id="648"/>
    <lineage>
        <taxon>Bacteria</taxon>
        <taxon>Pseudomonadati</taxon>
        <taxon>Pseudomonadota</taxon>
        <taxon>Gammaproteobacteria</taxon>
        <taxon>Aeromonadales</taxon>
        <taxon>Aeromonadaceae</taxon>
        <taxon>Aeromonas</taxon>
    </lineage>
</organism>
<dbReference type="RefSeq" id="WP_210538153.1">
    <property type="nucleotide sequence ID" value="NZ_JAOCFT010000001.1"/>
</dbReference>
<comment type="caution">
    <text evidence="1">The sequence shown here is derived from an EMBL/GenBank/DDBJ whole genome shotgun (WGS) entry which is preliminary data.</text>
</comment>
<evidence type="ECO:0000313" key="2">
    <source>
        <dbReference type="EMBL" id="MDX7720791.1"/>
    </source>
</evidence>
<accession>A0AA42V9K3</accession>
<reference evidence="2" key="2">
    <citation type="submission" date="2023-11" db="EMBL/GenBank/DDBJ databases">
        <title>WGS of Aeromonas in Northern Israel.</title>
        <authorList>
            <person name="Hershko Y."/>
        </authorList>
    </citation>
    <scope>NUCLEOTIDE SEQUENCE</scope>
    <source>
        <strain evidence="2">77416</strain>
    </source>
</reference>
<protein>
    <submittedName>
        <fullName evidence="1">Uncharacterized protein</fullName>
    </submittedName>
</protein>
<evidence type="ECO:0000313" key="1">
    <source>
        <dbReference type="EMBL" id="MDH1896682.1"/>
    </source>
</evidence>
<reference evidence="1" key="1">
    <citation type="submission" date="2022-09" db="EMBL/GenBank/DDBJ databases">
        <title>Intensive care unit water sources are persistently colonized with multi-drug resistant bacteria and are the site of extensive horizontal gene transfer of antibiotic resistance genes.</title>
        <authorList>
            <person name="Diorio-Toth L."/>
        </authorList>
    </citation>
    <scope>NUCLEOTIDE SEQUENCE</scope>
    <source>
        <strain evidence="1">GD03796</strain>
    </source>
</reference>
<name>A0AA42V9K3_AERCA</name>
<proteinExistence type="predicted"/>
<dbReference type="AlphaFoldDB" id="A0AA42V9K3"/>
<gene>
    <name evidence="1" type="ORF">N5I07_03500</name>
    <name evidence="2" type="ORF">SJS77_09900</name>
</gene>
<dbReference type="Proteomes" id="UP001160758">
    <property type="component" value="Unassembled WGS sequence"/>
</dbReference>
<evidence type="ECO:0000313" key="3">
    <source>
        <dbReference type="Proteomes" id="UP001160758"/>
    </source>
</evidence>
<dbReference type="EMBL" id="JAOCFT010000001">
    <property type="protein sequence ID" value="MDH1896682.1"/>
    <property type="molecule type" value="Genomic_DNA"/>
</dbReference>